<keyword evidence="4" id="KW-0865">Zymogen</keyword>
<dbReference type="EMBL" id="JPWH01000007">
    <property type="protein sequence ID" value="RCK50747.1"/>
    <property type="molecule type" value="Genomic_DNA"/>
</dbReference>
<dbReference type="InterPro" id="IPR029055">
    <property type="entry name" value="Ntn_hydrolases_N"/>
</dbReference>
<dbReference type="OrthoDB" id="9781342at2"/>
<evidence type="ECO:0000256" key="4">
    <source>
        <dbReference type="ARBA" id="ARBA00023145"/>
    </source>
</evidence>
<evidence type="ECO:0000313" key="7">
    <source>
        <dbReference type="Proteomes" id="UP000252517"/>
    </source>
</evidence>
<dbReference type="GO" id="GO:0016787">
    <property type="term" value="F:hydrolase activity"/>
    <property type="evidence" value="ECO:0007669"/>
    <property type="project" value="UniProtKB-KW"/>
</dbReference>
<dbReference type="InterPro" id="IPR051792">
    <property type="entry name" value="GGT_bact"/>
</dbReference>
<keyword evidence="2 6" id="KW-0808">Transferase</keyword>
<evidence type="ECO:0000256" key="1">
    <source>
        <dbReference type="ARBA" id="ARBA00009381"/>
    </source>
</evidence>
<dbReference type="InterPro" id="IPR043137">
    <property type="entry name" value="GGT_ssub_C"/>
</dbReference>
<dbReference type="Proteomes" id="UP000252517">
    <property type="component" value="Unassembled WGS sequence"/>
</dbReference>
<dbReference type="Gene3D" id="3.60.20.40">
    <property type="match status" value="1"/>
</dbReference>
<reference evidence="6 7" key="1">
    <citation type="submission" date="2014-07" db="EMBL/GenBank/DDBJ databases">
        <title>Draft genome sequence of Thalassospira profundimaris S25-3-2.</title>
        <authorList>
            <person name="Lai Q."/>
            <person name="Shao Z."/>
        </authorList>
    </citation>
    <scope>NUCLEOTIDE SEQUENCE [LARGE SCALE GENOMIC DNA]</scope>
    <source>
        <strain evidence="6 7">S25-3-2</strain>
    </source>
</reference>
<comment type="similarity">
    <text evidence="1">Belongs to the gamma-glutamyltransferase family.</text>
</comment>
<keyword evidence="3" id="KW-0378">Hydrolase</keyword>
<dbReference type="RefSeq" id="WP_114088318.1">
    <property type="nucleotide sequence ID" value="NZ_JPWH01000007.1"/>
</dbReference>
<protein>
    <submittedName>
        <fullName evidence="6">Gamma-glutamyltransferase</fullName>
    </submittedName>
</protein>
<evidence type="ECO:0000256" key="5">
    <source>
        <dbReference type="SAM" id="MobiDB-lite"/>
    </source>
</evidence>
<dbReference type="GO" id="GO:0016740">
    <property type="term" value="F:transferase activity"/>
    <property type="evidence" value="ECO:0007669"/>
    <property type="project" value="UniProtKB-KW"/>
</dbReference>
<comment type="caution">
    <text evidence="6">The sequence shown here is derived from an EMBL/GenBank/DDBJ whole genome shotgun (WGS) entry which is preliminary data.</text>
</comment>
<accession>A0A367XAY1</accession>
<evidence type="ECO:0000256" key="2">
    <source>
        <dbReference type="ARBA" id="ARBA00022679"/>
    </source>
</evidence>
<sequence length="523" mass="56063">MDSFSNSQVIRKPATKSANGGIVAAQHKKGAAVGAAILANGGDAVDAAVATSFAMGAVEPWMSGPAGGGAMMVYRARENRAYTVYFGMRSPAGLNPADYPLSGNGPAGDLFPWPHVKDDRNQIGGTSIAVPGTVAGMEAVHEKFGKLSWSDLLAPAAQLADEGLHVDWYAALLIAASTRDLAKNPMAAKTFLEDGQWPTIAGWTALSDKRIDLSLMAGTLRRLAQKGPREFYEGELAHEMIADIHDAGGCVRLDDLRDYRAEIQDPLEVDYRQGKVFMPPQFTAGENLAECLAMLKTRSFTGERPGPDAYVAYAEALRKTYARRLTEMGDINDDRAPTCTTHFSVVDREGNMVAVTQTLLSIFGSKVVLPKSGLLMNNGILWFDPEKGKPNSLAPSKRCLMNVCPALGESGERRFAIGASGGRKILPAVLQLTSFMTDFGMSLDEAMHQQRIDSSGGDTVIADQSLPENVLTALQNHYPTKTTRRMPFPYAFACPAGVARDGNINSGATEIMSPWGDAVAEKA</sequence>
<evidence type="ECO:0000313" key="6">
    <source>
        <dbReference type="EMBL" id="RCK50747.1"/>
    </source>
</evidence>
<dbReference type="PRINTS" id="PR01210">
    <property type="entry name" value="GGTRANSPTASE"/>
</dbReference>
<dbReference type="Pfam" id="PF01019">
    <property type="entry name" value="G_glu_transpept"/>
    <property type="match status" value="2"/>
</dbReference>
<gene>
    <name evidence="6" type="ORF">TH25_10735</name>
</gene>
<dbReference type="PANTHER" id="PTHR43199">
    <property type="entry name" value="GLUTATHIONE HYDROLASE"/>
    <property type="match status" value="1"/>
</dbReference>
<evidence type="ECO:0000256" key="3">
    <source>
        <dbReference type="ARBA" id="ARBA00022801"/>
    </source>
</evidence>
<organism evidence="6 7">
    <name type="scientific">Thalassospira profundimaris</name>
    <dbReference type="NCBI Taxonomy" id="502049"/>
    <lineage>
        <taxon>Bacteria</taxon>
        <taxon>Pseudomonadati</taxon>
        <taxon>Pseudomonadota</taxon>
        <taxon>Alphaproteobacteria</taxon>
        <taxon>Rhodospirillales</taxon>
        <taxon>Thalassospiraceae</taxon>
        <taxon>Thalassospira</taxon>
    </lineage>
</organism>
<proteinExistence type="inferred from homology"/>
<dbReference type="AlphaFoldDB" id="A0A367XAY1"/>
<dbReference type="SUPFAM" id="SSF56235">
    <property type="entry name" value="N-terminal nucleophile aminohydrolases (Ntn hydrolases)"/>
    <property type="match status" value="1"/>
</dbReference>
<feature type="region of interest" description="Disordered" evidence="5">
    <location>
        <begin position="1"/>
        <end position="21"/>
    </location>
</feature>
<dbReference type="PANTHER" id="PTHR43199:SF1">
    <property type="entry name" value="GLUTATHIONE HYDROLASE PROENZYME"/>
    <property type="match status" value="1"/>
</dbReference>
<name>A0A367XAY1_9PROT</name>